<name>K3Z1I1_SETIT</name>
<dbReference type="Gramene" id="KQL31416">
    <property type="protein sequence ID" value="KQL31416"/>
    <property type="gene ID" value="SETIT_020399mg"/>
</dbReference>
<dbReference type="EMBL" id="AGNK02000541">
    <property type="status" value="NOT_ANNOTATED_CDS"/>
    <property type="molecule type" value="Genomic_DNA"/>
</dbReference>
<dbReference type="HOGENOM" id="CLU_3336433_0_0_1"/>
<reference evidence="2" key="1">
    <citation type="journal article" date="2012" name="Nat. Biotechnol.">
        <title>Reference genome sequence of the model plant Setaria.</title>
        <authorList>
            <person name="Bennetzen J.L."/>
            <person name="Schmutz J."/>
            <person name="Wang H."/>
            <person name="Percifield R."/>
            <person name="Hawkins J."/>
            <person name="Pontaroli A.C."/>
            <person name="Estep M."/>
            <person name="Feng L."/>
            <person name="Vaughn J.N."/>
            <person name="Grimwood J."/>
            <person name="Jenkins J."/>
            <person name="Barry K."/>
            <person name="Lindquist E."/>
            <person name="Hellsten U."/>
            <person name="Deshpande S."/>
            <person name="Wang X."/>
            <person name="Wu X."/>
            <person name="Mitros T."/>
            <person name="Triplett J."/>
            <person name="Yang X."/>
            <person name="Ye C.Y."/>
            <person name="Mauro-Herrera M."/>
            <person name="Wang L."/>
            <person name="Li P."/>
            <person name="Sharma M."/>
            <person name="Sharma R."/>
            <person name="Ronald P.C."/>
            <person name="Panaud O."/>
            <person name="Kellogg E.A."/>
            <person name="Brutnell T.P."/>
            <person name="Doust A.N."/>
            <person name="Tuskan G.A."/>
            <person name="Rokhsar D."/>
            <person name="Devos K.M."/>
        </authorList>
    </citation>
    <scope>NUCLEOTIDE SEQUENCE [LARGE SCALE GENOMIC DNA]</scope>
    <source>
        <strain evidence="2">cv. Yugu1</strain>
    </source>
</reference>
<dbReference type="EnsemblPlants" id="KQL31416">
    <property type="protein sequence ID" value="KQL31416"/>
    <property type="gene ID" value="SETIT_020399mg"/>
</dbReference>
<evidence type="ECO:0000313" key="1">
    <source>
        <dbReference type="EnsemblPlants" id="KQL31416"/>
    </source>
</evidence>
<protein>
    <submittedName>
        <fullName evidence="1">Uncharacterized protein</fullName>
    </submittedName>
</protein>
<dbReference type="AlphaFoldDB" id="K3Z1I1"/>
<reference evidence="1" key="2">
    <citation type="submission" date="2018-08" db="UniProtKB">
        <authorList>
            <consortium name="EnsemblPlants"/>
        </authorList>
    </citation>
    <scope>IDENTIFICATION</scope>
    <source>
        <strain evidence="1">Yugu1</strain>
    </source>
</reference>
<dbReference type="Proteomes" id="UP000004995">
    <property type="component" value="Unassembled WGS sequence"/>
</dbReference>
<proteinExistence type="predicted"/>
<accession>K3Z1I1</accession>
<evidence type="ECO:0000313" key="2">
    <source>
        <dbReference type="Proteomes" id="UP000004995"/>
    </source>
</evidence>
<keyword evidence="2" id="KW-1185">Reference proteome</keyword>
<sequence>MVTCEVSASLSIFCAATGTGGQPASTPESMLTGLLPVL</sequence>
<dbReference type="InParanoid" id="K3Z1I1"/>
<organism evidence="1 2">
    <name type="scientific">Setaria italica</name>
    <name type="common">Foxtail millet</name>
    <name type="synonym">Panicum italicum</name>
    <dbReference type="NCBI Taxonomy" id="4555"/>
    <lineage>
        <taxon>Eukaryota</taxon>
        <taxon>Viridiplantae</taxon>
        <taxon>Streptophyta</taxon>
        <taxon>Embryophyta</taxon>
        <taxon>Tracheophyta</taxon>
        <taxon>Spermatophyta</taxon>
        <taxon>Magnoliopsida</taxon>
        <taxon>Liliopsida</taxon>
        <taxon>Poales</taxon>
        <taxon>Poaceae</taxon>
        <taxon>PACMAD clade</taxon>
        <taxon>Panicoideae</taxon>
        <taxon>Panicodae</taxon>
        <taxon>Paniceae</taxon>
        <taxon>Cenchrinae</taxon>
        <taxon>Setaria</taxon>
    </lineage>
</organism>